<protein>
    <submittedName>
        <fullName evidence="2">Uncharacterized protein</fullName>
    </submittedName>
</protein>
<comment type="caution">
    <text evidence="2">The sequence shown here is derived from an EMBL/GenBank/DDBJ whole genome shotgun (WGS) entry which is preliminary data.</text>
</comment>
<evidence type="ECO:0000313" key="3">
    <source>
        <dbReference type="Proteomes" id="UP000639859"/>
    </source>
</evidence>
<keyword evidence="1" id="KW-1133">Transmembrane helix</keyword>
<sequence length="212" mass="23803">MPIRPSPLVEFLKFCSLATAAIFGLSALINGFLFWAAWRLNFYVIAGPTDVVMGGFAIFWQVACAFALAYIGMGLFRWMLEQLCRRWQTESPRRQTFAERMAEIEQDRRINFCITMLVALATSFFYLIWGSAGISKSGWRLLNHRSPPPQVYTTGLRVAAESAIDERCHGGDVLWLGSASAILDCQQGVRVFHNIDDLVTEPSTEVPLDAQD</sequence>
<keyword evidence="3" id="KW-1185">Reference proteome</keyword>
<feature type="transmembrane region" description="Helical" evidence="1">
    <location>
        <begin position="110"/>
        <end position="129"/>
    </location>
</feature>
<evidence type="ECO:0000256" key="1">
    <source>
        <dbReference type="SAM" id="Phobius"/>
    </source>
</evidence>
<accession>A0ABS0T5B9</accession>
<gene>
    <name evidence="2" type="ORF">I4Q42_25565</name>
</gene>
<feature type="transmembrane region" description="Helical" evidence="1">
    <location>
        <begin position="58"/>
        <end position="80"/>
    </location>
</feature>
<reference evidence="2 3" key="1">
    <citation type="submission" date="2020-11" db="EMBL/GenBank/DDBJ databases">
        <title>genome sequence of strain KACC 18849.</title>
        <authorList>
            <person name="Gao J."/>
            <person name="Zhang X."/>
        </authorList>
    </citation>
    <scope>NUCLEOTIDE SEQUENCE [LARGE SCALE GENOMIC DNA]</scope>
    <source>
        <strain evidence="2 3">KACC 18849</strain>
    </source>
</reference>
<proteinExistence type="predicted"/>
<dbReference type="Proteomes" id="UP000639859">
    <property type="component" value="Unassembled WGS sequence"/>
</dbReference>
<organism evidence="2 3">
    <name type="scientific">Caulobacter hibisci</name>
    <dbReference type="NCBI Taxonomy" id="2035993"/>
    <lineage>
        <taxon>Bacteria</taxon>
        <taxon>Pseudomonadati</taxon>
        <taxon>Pseudomonadota</taxon>
        <taxon>Alphaproteobacteria</taxon>
        <taxon>Caulobacterales</taxon>
        <taxon>Caulobacteraceae</taxon>
        <taxon>Caulobacter</taxon>
    </lineage>
</organism>
<dbReference type="EMBL" id="JADWOX010000036">
    <property type="protein sequence ID" value="MBI1687054.1"/>
    <property type="molecule type" value="Genomic_DNA"/>
</dbReference>
<keyword evidence="1" id="KW-0812">Transmembrane</keyword>
<name>A0ABS0T5B9_9CAUL</name>
<dbReference type="RefSeq" id="WP_198578935.1">
    <property type="nucleotide sequence ID" value="NZ_JADWOX010000036.1"/>
</dbReference>
<evidence type="ECO:0000313" key="2">
    <source>
        <dbReference type="EMBL" id="MBI1687054.1"/>
    </source>
</evidence>
<keyword evidence="1" id="KW-0472">Membrane</keyword>
<feature type="transmembrane region" description="Helical" evidence="1">
    <location>
        <begin position="12"/>
        <end position="38"/>
    </location>
</feature>